<evidence type="ECO:0000313" key="3">
    <source>
        <dbReference type="Proteomes" id="UP000269544"/>
    </source>
</evidence>
<dbReference type="Pfam" id="PF03479">
    <property type="entry name" value="PCC"/>
    <property type="match status" value="1"/>
</dbReference>
<dbReference type="PIRSF" id="PIRSF016702">
    <property type="entry name" value="DNA_bp_PD1"/>
    <property type="match status" value="1"/>
</dbReference>
<accession>A0A3S4Y6R4</accession>
<dbReference type="PROSITE" id="PS51742">
    <property type="entry name" value="PPC"/>
    <property type="match status" value="1"/>
</dbReference>
<dbReference type="OrthoDB" id="9791702at2"/>
<dbReference type="Proteomes" id="UP000269544">
    <property type="component" value="Chromosome"/>
</dbReference>
<dbReference type="Gene3D" id="3.30.1330.80">
    <property type="entry name" value="Hypothetical protein, similar to alpha- acetolactate decarboxylase, domain 2"/>
    <property type="match status" value="1"/>
</dbReference>
<dbReference type="KEGG" id="piv:NCTC13079_00528"/>
<dbReference type="RefSeq" id="WP_126464972.1">
    <property type="nucleotide sequence ID" value="NZ_JAUSWF010000010.1"/>
</dbReference>
<evidence type="ECO:0000259" key="1">
    <source>
        <dbReference type="PROSITE" id="PS51742"/>
    </source>
</evidence>
<dbReference type="GO" id="GO:0003677">
    <property type="term" value="F:DNA binding"/>
    <property type="evidence" value="ECO:0007669"/>
    <property type="project" value="UniProtKB-KW"/>
</dbReference>
<reference evidence="2 3" key="1">
    <citation type="submission" date="2018-12" db="EMBL/GenBank/DDBJ databases">
        <authorList>
            <consortium name="Pathogen Informatics"/>
        </authorList>
    </citation>
    <scope>NUCLEOTIDE SEQUENCE [LARGE SCALE GENOMIC DNA]</scope>
    <source>
        <strain evidence="2 3">NCTC13079</strain>
    </source>
</reference>
<keyword evidence="2" id="KW-0238">DNA-binding</keyword>
<protein>
    <submittedName>
        <fullName evidence="2">Predicted DNA-binding protein with PD1-like DNA-binding motif</fullName>
    </submittedName>
</protein>
<evidence type="ECO:0000313" key="2">
    <source>
        <dbReference type="EMBL" id="VEJ35135.1"/>
    </source>
</evidence>
<organism evidence="2 3">
    <name type="scientific">Aedoeadaptatus ivorii</name>
    <dbReference type="NCBI Taxonomy" id="54006"/>
    <lineage>
        <taxon>Bacteria</taxon>
        <taxon>Bacillati</taxon>
        <taxon>Bacillota</taxon>
        <taxon>Tissierellia</taxon>
        <taxon>Tissierellales</taxon>
        <taxon>Peptoniphilaceae</taxon>
        <taxon>Aedoeadaptatus</taxon>
    </lineage>
</organism>
<dbReference type="PANTHER" id="PTHR34988:SF1">
    <property type="entry name" value="DNA-BINDING PROTEIN"/>
    <property type="match status" value="1"/>
</dbReference>
<dbReference type="PANTHER" id="PTHR34988">
    <property type="entry name" value="PROTEIN, PUTATIVE-RELATED"/>
    <property type="match status" value="1"/>
</dbReference>
<name>A0A3S4Y6R4_9FIRM</name>
<keyword evidence="3" id="KW-1185">Reference proteome</keyword>
<dbReference type="InterPro" id="IPR005175">
    <property type="entry name" value="PPC_dom"/>
</dbReference>
<dbReference type="EMBL" id="LR134523">
    <property type="protein sequence ID" value="VEJ35135.1"/>
    <property type="molecule type" value="Genomic_DNA"/>
</dbReference>
<dbReference type="SUPFAM" id="SSF117856">
    <property type="entry name" value="AF0104/ALDC/Ptd012-like"/>
    <property type="match status" value="1"/>
</dbReference>
<dbReference type="AlphaFoldDB" id="A0A3S4Y6R4"/>
<proteinExistence type="predicted"/>
<sequence>MEYKVYGDDIVLRLDPGDKIAESLLVLAEKENIQAASVVGLGATDDVKFGIMDLNAKEYTEMHLKKPMEITMFMGNLTRKDGEAYLHSHINLGDVEGNVFGGHFHEGVISVTAELFIHTVGGTVERVFDEKSGVNKMVF</sequence>
<dbReference type="InterPro" id="IPR025707">
    <property type="entry name" value="DNA_bp_PD1"/>
</dbReference>
<dbReference type="CDD" id="cd11378">
    <property type="entry name" value="DUF296"/>
    <property type="match status" value="1"/>
</dbReference>
<gene>
    <name evidence="2" type="ORF">NCTC13079_00528</name>
</gene>
<feature type="domain" description="PPC" evidence="1">
    <location>
        <begin position="4"/>
        <end position="139"/>
    </location>
</feature>